<dbReference type="InterPro" id="IPR006171">
    <property type="entry name" value="TOPRIM_dom"/>
</dbReference>
<dbReference type="EC" id="5.6.2.1" evidence="3"/>
<keyword evidence="14" id="KW-1185">Reference proteome</keyword>
<dbReference type="InterPro" id="IPR013824">
    <property type="entry name" value="Topo_IA_cen_sub1"/>
</dbReference>
<dbReference type="InterPro" id="IPR025589">
    <property type="entry name" value="Toprim_C_rpt"/>
</dbReference>
<geneLocation type="plasmid" evidence="14">
    <name>pzf1-cfr</name>
</geneLocation>
<feature type="domain" description="Toprim" evidence="11">
    <location>
        <begin position="1"/>
        <end position="133"/>
    </location>
</feature>
<dbReference type="InterPro" id="IPR023405">
    <property type="entry name" value="Topo_IA_core_domain"/>
</dbReference>
<dbReference type="InterPro" id="IPR013497">
    <property type="entry name" value="Topo_IA_cen"/>
</dbReference>
<feature type="domain" description="Topo IA-type catalytic" evidence="12">
    <location>
        <begin position="150"/>
        <end position="612"/>
    </location>
</feature>
<organism evidence="13 14">
    <name type="scientific">Proteus terrae subsp. cibarius</name>
    <dbReference type="NCBI Taxonomy" id="626774"/>
    <lineage>
        <taxon>Bacteria</taxon>
        <taxon>Pseudomonadati</taxon>
        <taxon>Pseudomonadota</taxon>
        <taxon>Gammaproteobacteria</taxon>
        <taxon>Enterobacterales</taxon>
        <taxon>Morganellaceae</taxon>
        <taxon>Proteus</taxon>
    </lineage>
</organism>
<dbReference type="PANTHER" id="PTHR11390">
    <property type="entry name" value="PROKARYOTIC DNA TOPOISOMERASE"/>
    <property type="match status" value="1"/>
</dbReference>
<evidence type="ECO:0000256" key="4">
    <source>
        <dbReference type="ARBA" id="ARBA00023029"/>
    </source>
</evidence>
<evidence type="ECO:0000259" key="11">
    <source>
        <dbReference type="PROSITE" id="PS50880"/>
    </source>
</evidence>
<keyword evidence="6" id="KW-0413">Isomerase</keyword>
<dbReference type="SMART" id="SM00493">
    <property type="entry name" value="TOPRIM"/>
    <property type="match status" value="1"/>
</dbReference>
<evidence type="ECO:0000259" key="12">
    <source>
        <dbReference type="PROSITE" id="PS52039"/>
    </source>
</evidence>
<evidence type="ECO:0000256" key="5">
    <source>
        <dbReference type="ARBA" id="ARBA00023125"/>
    </source>
</evidence>
<dbReference type="EMBL" id="CP047341">
    <property type="protein sequence ID" value="QIF92340.1"/>
    <property type="molecule type" value="Genomic_DNA"/>
</dbReference>
<dbReference type="Gene3D" id="2.70.20.10">
    <property type="entry name" value="Topoisomerase I, domain 3"/>
    <property type="match status" value="1"/>
</dbReference>
<keyword evidence="4" id="KW-0799">Topoisomerase</keyword>
<dbReference type="PANTHER" id="PTHR11390:SF21">
    <property type="entry name" value="DNA TOPOISOMERASE 3-ALPHA"/>
    <property type="match status" value="1"/>
</dbReference>
<evidence type="ECO:0000256" key="2">
    <source>
        <dbReference type="ARBA" id="ARBA00009446"/>
    </source>
</evidence>
<dbReference type="InterPro" id="IPR003602">
    <property type="entry name" value="Topo_IA_DNA-bd_dom"/>
</dbReference>
<dbReference type="Gene3D" id="1.10.460.10">
    <property type="entry name" value="Topoisomerase I, domain 2"/>
    <property type="match status" value="1"/>
</dbReference>
<dbReference type="Gene3D" id="3.40.50.140">
    <property type="match status" value="1"/>
</dbReference>
<evidence type="ECO:0000256" key="3">
    <source>
        <dbReference type="ARBA" id="ARBA00012891"/>
    </source>
</evidence>
<dbReference type="SMART" id="SM00436">
    <property type="entry name" value="TOP1Bc"/>
    <property type="match status" value="1"/>
</dbReference>
<comment type="catalytic activity">
    <reaction evidence="1">
        <text>ATP-independent breakage of single-stranded DNA, followed by passage and rejoining.</text>
        <dbReference type="EC" id="5.6.2.1"/>
    </reaction>
</comment>
<accession>A0ABX6JT20</accession>
<dbReference type="Pfam" id="PF13342">
    <property type="entry name" value="Toprim_Crpt"/>
    <property type="match status" value="1"/>
</dbReference>
<dbReference type="Proteomes" id="UP000501338">
    <property type="component" value="Plasmid pZF1-cfr"/>
</dbReference>
<evidence type="ECO:0000313" key="13">
    <source>
        <dbReference type="EMBL" id="QIF92340.1"/>
    </source>
</evidence>
<protein>
    <recommendedName>
        <fullName evidence="3">DNA topoisomerase</fullName>
        <ecNumber evidence="3">5.6.2.1</ecNumber>
    </recommendedName>
    <alternativeName>
        <fullName evidence="10">Omega-protein</fullName>
    </alternativeName>
    <alternativeName>
        <fullName evidence="9">Relaxing enzyme</fullName>
    </alternativeName>
    <alternativeName>
        <fullName evidence="7">Swivelase</fullName>
    </alternativeName>
    <alternativeName>
        <fullName evidence="8">Untwisting enzyme</fullName>
    </alternativeName>
</protein>
<dbReference type="SUPFAM" id="SSF56712">
    <property type="entry name" value="Prokaryotic type I DNA topoisomerase"/>
    <property type="match status" value="1"/>
</dbReference>
<dbReference type="Pfam" id="PF01751">
    <property type="entry name" value="Toprim"/>
    <property type="match status" value="1"/>
</dbReference>
<evidence type="ECO:0000256" key="7">
    <source>
        <dbReference type="ARBA" id="ARBA00030003"/>
    </source>
</evidence>
<evidence type="ECO:0000256" key="8">
    <source>
        <dbReference type="ARBA" id="ARBA00031985"/>
    </source>
</evidence>
<dbReference type="PROSITE" id="PS50880">
    <property type="entry name" value="TOPRIM"/>
    <property type="match status" value="1"/>
</dbReference>
<dbReference type="Gene3D" id="1.10.290.10">
    <property type="entry name" value="Topoisomerase I, domain 4"/>
    <property type="match status" value="1"/>
</dbReference>
<dbReference type="InterPro" id="IPR034144">
    <property type="entry name" value="TOPRIM_TopoIII"/>
</dbReference>
<dbReference type="RefSeq" id="WP_050878447.1">
    <property type="nucleotide sequence ID" value="NZ_CP045009.1"/>
</dbReference>
<dbReference type="InterPro" id="IPR013825">
    <property type="entry name" value="Topo_IA_cen_sub2"/>
</dbReference>
<keyword evidence="13" id="KW-0614">Plasmid</keyword>
<dbReference type="Pfam" id="PF01131">
    <property type="entry name" value="Topoisom_bac"/>
    <property type="match status" value="1"/>
</dbReference>
<evidence type="ECO:0000256" key="6">
    <source>
        <dbReference type="ARBA" id="ARBA00023235"/>
    </source>
</evidence>
<dbReference type="CDD" id="cd03362">
    <property type="entry name" value="TOPRIM_TopoIA_TopoIII"/>
    <property type="match status" value="1"/>
</dbReference>
<dbReference type="InterPro" id="IPR000380">
    <property type="entry name" value="Topo_IA"/>
</dbReference>
<evidence type="ECO:0000256" key="1">
    <source>
        <dbReference type="ARBA" id="ARBA00000213"/>
    </source>
</evidence>
<evidence type="ECO:0000256" key="10">
    <source>
        <dbReference type="ARBA" id="ARBA00032877"/>
    </source>
</evidence>
<gene>
    <name evidence="13" type="ORF">GTH23_20065</name>
</gene>
<name>A0ABX6JT20_9GAMM</name>
<dbReference type="PROSITE" id="PS52039">
    <property type="entry name" value="TOPO_IA_2"/>
    <property type="match status" value="1"/>
</dbReference>
<sequence length="718" mass="80387">MRVWIAEKPDIAKDIVKALGGKADRKDGYFDCGSDVVTWCFGHILESAEPEVYNPAYKQWNASDLPLKLFPLKLAPKESAKKQVRIILDLLKQSESAVHAGDPDDEGQLLVDEVLIYANYQKPVKRVLLNDNTDVAVKRAVNNLKDNKQFKGLYLKALARSVGDDIYGKSMTRAYTLAAQAKGYRGVLSVGRVQTPILGLICKRYLDNTQHVKGFYQVIKGEFKTSLGLFGANWKVSDNAPQDDKKRLNDESYADRLSKHLTGKSFDVVSAAVCDKKEFAPLPFNLLKLQQAMSKTKKFSAKKTLKITQDLREKHKAITYNRSDCQYLSDEQFKEAPELLNALKNGLSQFSQYPTDERQKSKAFNTDNVTAHTAIIPTINVPNLSKLTDDEKAVYLMIAERYIAQFLPPKLFKEALAVLKFDLDTFSCRATEVQEKGYTAFYQSQSDDDQVENDNTDNGSDYALIAKLRTGESVACEKCYYENKETTPPPLFTESSLLSALSRIADFVTDPKIKASLKAKDAGKKGEFGGIGTPATRDSFVPILINRDFITIEKQKLIPTQAGLDFYRSLPKDVTQPDLTALWAEKQQEIEKGNLDIDVFVDELYADIKQILNEDISSSLKVDSSSSANTLAVKCPLCQSELQENQKAIATCKARCGFVVWREIASKKITRNQAETLIEKGKTGIIKDFKSKAGKLFNAKLVLDKKSGKVTFEYENKK</sequence>
<keyword evidence="5" id="KW-0238">DNA-binding</keyword>
<comment type="similarity">
    <text evidence="2">Belongs to the type IA topoisomerase family.</text>
</comment>
<evidence type="ECO:0000256" key="9">
    <source>
        <dbReference type="ARBA" id="ARBA00032235"/>
    </source>
</evidence>
<dbReference type="InterPro" id="IPR003601">
    <property type="entry name" value="Topo_IA_2"/>
</dbReference>
<proteinExistence type="inferred from homology"/>
<dbReference type="SMART" id="SM00437">
    <property type="entry name" value="TOP1Ac"/>
    <property type="match status" value="1"/>
</dbReference>
<evidence type="ECO:0000313" key="14">
    <source>
        <dbReference type="Proteomes" id="UP000501338"/>
    </source>
</evidence>
<reference evidence="13 14" key="1">
    <citation type="submission" date="2020-01" db="EMBL/GenBank/DDBJ databases">
        <title>The genomic epidemiology of tigecycline resistance gene tet(X) variants in a swine farm in China.</title>
        <authorList>
            <person name="Peng K."/>
            <person name="Li R."/>
        </authorList>
    </citation>
    <scope>NUCLEOTIDE SEQUENCE [LARGE SCALE GENOMIC DNA]</scope>
    <source>
        <strain evidence="13 14">ZF1</strain>
        <plasmid evidence="14">pzf1-cfr</plasmid>
    </source>
</reference>
<dbReference type="PRINTS" id="PR00417">
    <property type="entry name" value="PRTPISMRASEI"/>
</dbReference>
<dbReference type="InterPro" id="IPR013826">
    <property type="entry name" value="Topo_IA_cen_sub3"/>
</dbReference>